<keyword evidence="7" id="KW-0407">Ion channel</keyword>
<feature type="transmembrane region" description="Helical" evidence="9">
    <location>
        <begin position="748"/>
        <end position="769"/>
    </location>
</feature>
<feature type="transmembrane region" description="Helical" evidence="9">
    <location>
        <begin position="893"/>
        <end position="916"/>
    </location>
</feature>
<dbReference type="GO" id="GO:0051480">
    <property type="term" value="P:regulation of cytosolic calcium ion concentration"/>
    <property type="evidence" value="ECO:0007669"/>
    <property type="project" value="TreeGrafter"/>
</dbReference>
<dbReference type="GO" id="GO:0070679">
    <property type="term" value="F:inositol 1,4,5 trisphosphate binding"/>
    <property type="evidence" value="ECO:0007669"/>
    <property type="project" value="TreeGrafter"/>
</dbReference>
<feature type="region of interest" description="Disordered" evidence="8">
    <location>
        <begin position="527"/>
        <end position="579"/>
    </location>
</feature>
<feature type="region of interest" description="Disordered" evidence="8">
    <location>
        <begin position="402"/>
        <end position="435"/>
    </location>
</feature>
<accession>A0A383WKU3</accession>
<feature type="compositionally biased region" description="Low complexity" evidence="8">
    <location>
        <begin position="552"/>
        <end position="569"/>
    </location>
</feature>
<evidence type="ECO:0000256" key="6">
    <source>
        <dbReference type="ARBA" id="ARBA00023136"/>
    </source>
</evidence>
<organism evidence="11 12">
    <name type="scientific">Tetradesmus obliquus</name>
    <name type="common">Green alga</name>
    <name type="synonym">Acutodesmus obliquus</name>
    <dbReference type="NCBI Taxonomy" id="3088"/>
    <lineage>
        <taxon>Eukaryota</taxon>
        <taxon>Viridiplantae</taxon>
        <taxon>Chlorophyta</taxon>
        <taxon>core chlorophytes</taxon>
        <taxon>Chlorophyceae</taxon>
        <taxon>CS clade</taxon>
        <taxon>Sphaeropleales</taxon>
        <taxon>Scenedesmaceae</taxon>
        <taxon>Tetradesmus</taxon>
    </lineage>
</organism>
<keyword evidence="6 9" id="KW-0472">Membrane</keyword>
<evidence type="ECO:0000256" key="4">
    <source>
        <dbReference type="ARBA" id="ARBA00022989"/>
    </source>
</evidence>
<name>A0A383WKU3_TETOB</name>
<dbReference type="GO" id="GO:0034703">
    <property type="term" value="C:cation channel complex"/>
    <property type="evidence" value="ECO:0007669"/>
    <property type="project" value="TreeGrafter"/>
</dbReference>
<feature type="region of interest" description="Disordered" evidence="8">
    <location>
        <begin position="1127"/>
        <end position="1153"/>
    </location>
</feature>
<dbReference type="PANTHER" id="PTHR10117">
    <property type="entry name" value="TRANSIENT RECEPTOR POTENTIAL CHANNEL"/>
    <property type="match status" value="1"/>
</dbReference>
<keyword evidence="2" id="KW-0813">Transport</keyword>
<dbReference type="InterPro" id="IPR013122">
    <property type="entry name" value="PKD1_2_channel"/>
</dbReference>
<feature type="transmembrane region" description="Helical" evidence="9">
    <location>
        <begin position="646"/>
        <end position="670"/>
    </location>
</feature>
<dbReference type="STRING" id="3088.A0A383WKU3"/>
<evidence type="ECO:0000256" key="2">
    <source>
        <dbReference type="ARBA" id="ARBA00022448"/>
    </source>
</evidence>
<comment type="subcellular location">
    <subcellularLocation>
        <location evidence="1">Membrane</location>
        <topology evidence="1">Multi-pass membrane protein</topology>
    </subcellularLocation>
</comment>
<feature type="transmembrane region" description="Helical" evidence="9">
    <location>
        <begin position="1168"/>
        <end position="1201"/>
    </location>
</feature>
<dbReference type="GO" id="GO:0005886">
    <property type="term" value="C:plasma membrane"/>
    <property type="evidence" value="ECO:0007669"/>
    <property type="project" value="TreeGrafter"/>
</dbReference>
<dbReference type="GO" id="GO:0015279">
    <property type="term" value="F:store-operated calcium channel activity"/>
    <property type="evidence" value="ECO:0007669"/>
    <property type="project" value="TreeGrafter"/>
</dbReference>
<gene>
    <name evidence="11" type="ORF">BQ4739_LOCUS18087</name>
</gene>
<evidence type="ECO:0000259" key="10">
    <source>
        <dbReference type="Pfam" id="PF08016"/>
    </source>
</evidence>
<evidence type="ECO:0000256" key="3">
    <source>
        <dbReference type="ARBA" id="ARBA00022692"/>
    </source>
</evidence>
<feature type="transmembrane region" description="Helical" evidence="9">
    <location>
        <begin position="682"/>
        <end position="700"/>
    </location>
</feature>
<evidence type="ECO:0000256" key="5">
    <source>
        <dbReference type="ARBA" id="ARBA00023065"/>
    </source>
</evidence>
<keyword evidence="4 9" id="KW-1133">Transmembrane helix</keyword>
<feature type="transmembrane region" description="Helical" evidence="9">
    <location>
        <begin position="706"/>
        <end position="727"/>
    </location>
</feature>
<evidence type="ECO:0000256" key="8">
    <source>
        <dbReference type="SAM" id="MobiDB-lite"/>
    </source>
</evidence>
<keyword evidence="3 9" id="KW-0812">Transmembrane</keyword>
<proteinExistence type="predicted"/>
<protein>
    <recommendedName>
        <fullName evidence="10">Polycystin cation channel PKD1/PKD2 domain-containing protein</fullName>
    </recommendedName>
</protein>
<dbReference type="InterPro" id="IPR002153">
    <property type="entry name" value="TRPC_channel"/>
</dbReference>
<feature type="transmembrane region" description="Helical" evidence="9">
    <location>
        <begin position="789"/>
        <end position="817"/>
    </location>
</feature>
<dbReference type="Proteomes" id="UP000256970">
    <property type="component" value="Unassembled WGS sequence"/>
</dbReference>
<dbReference type="Pfam" id="PF08016">
    <property type="entry name" value="PKD_channel"/>
    <property type="match status" value="1"/>
</dbReference>
<evidence type="ECO:0000256" key="7">
    <source>
        <dbReference type="ARBA" id="ARBA00023303"/>
    </source>
</evidence>
<feature type="transmembrane region" description="Helical" evidence="9">
    <location>
        <begin position="824"/>
        <end position="846"/>
    </location>
</feature>
<keyword evidence="12" id="KW-1185">Reference proteome</keyword>
<feature type="compositionally biased region" description="Low complexity" evidence="8">
    <location>
        <begin position="1127"/>
        <end position="1150"/>
    </location>
</feature>
<evidence type="ECO:0000256" key="9">
    <source>
        <dbReference type="SAM" id="Phobius"/>
    </source>
</evidence>
<reference evidence="11 12" key="1">
    <citation type="submission" date="2016-10" db="EMBL/GenBank/DDBJ databases">
        <authorList>
            <person name="Cai Z."/>
        </authorList>
    </citation>
    <scope>NUCLEOTIDE SEQUENCE [LARGE SCALE GENOMIC DNA]</scope>
</reference>
<dbReference type="PANTHER" id="PTHR10117:SF54">
    <property type="entry name" value="TRANSIENT RECEPTOR POTENTIAL-GAMMA PROTEIN"/>
    <property type="match status" value="1"/>
</dbReference>
<sequence length="1359" mass="143851">MFNSSTGGGVLASAAYHSTVGPALTQLRRLRPGCILPSGNSVQGTVLGLPTALQGVRSLYAVAAADASLVCTAHAPARAYLLWPALQAIPSWLTDVWIPVRGAEVKVRWQGFSLKQRAWLNITNQRRAYEEQPLLLYVLATHSGVLPAGAQLQLPALGTDEGGCLQESPCQLGLPPVVVLCSAEVNPSKQCPAAATQAMGWGSSTGGAVCCLPLLDQVAGDLAACTLEDVFSALENGMFDAAGLSQAAADALLHKAMSAGDDELLLMLVQADVCMRCSQLAKQQLLGYACQRDLLLLADAVLRGTPVELTQAELTWLVTALVASKNMFEAERLLASYVLTRRNALSSTAAVEHALVKAATASFIPNQDALQLAKRFKAAKHALLRQLMKRYSDEQKGCAAATAAEDSSSLHAPGSDSLRSQLSHLPGSGHHMQQSSTPLMLLDPLLHTVKLCMQELTAHTIGRGGGAARFSIHDSSPYSLALSLGDSELLGLQPVREYTRLIWHGLELHRMRRVTWQAVASPEEAAAADGPFASSQMSRQRAGPGAYGSSQHAAGTHAAGLSGSGAALHENASGSNSKLPALGASTAKWAARVSRRTTMHASHTPAAGSGSAAARRAAAAGSSPAIAAAGSSWMDSHVGYDLLQNLGLAGGLGSQLVLVGAFLLHGVLVAPRALHDSSWGRWVKRMVFEIFFIVVYQMSVLGGPHSVLLCAFPFLLLGNVLDIIFQLQFKYDGSLVSYMQDHWSKLDVLVNFGLLAVLIWEYVCIFTTAAPDVYSLSQYGIRIEDVVPAAFAVLVWSRALGLLTPLSSKLGAMLYILRRAAEEVAVLVPVVLVLVLGFGTTLVVTYHTTEPKFSTLAAAMRMLINPNDLRLAEFDDAGDGNPFLVVWGQAVTIVYIAVVSILIMSLLVAVITNAYNPESVQAHALVMQAESTFHYDFHVRHALPCSPVNLLQLLLAWLPRGFRSRVLPASCLKWWVIPLDGYVPQPIAGCPAMLLATGPSEVGYLAFMFLMYPLFAATGLLLLAAYAPFGILHFAIQGHKVWLDTSGTGDSRCSAPAAESTSAALAAASGNAPKALRSRASLGKVPAGWQNANNSLKEQHGQNTPHAHQHSRWFFLSAVEPIVVPDSGSSSGAASPAVQQRRGSFQRQGSIVQSSPPQRGMLYAVKRLLCQTCTILCAAAIGTAAYVTLLAALVLALLWAFATRTVFSVYCIFFEQAADSNCCLRLARQADFWGLADVQAAFAAAKLSPTHAHQQQASEVLATAHTEDASCSVAVAQAVQPLQAPKLAMTSATIDSLASSSLASGLSSTGAAYRAGSSSQVDGTHLHGAEVTGQQLISEVGWESTVLRLTEDGGSKIKP</sequence>
<feature type="domain" description="Polycystin cation channel PKD1/PKD2" evidence="10">
    <location>
        <begin position="785"/>
        <end position="916"/>
    </location>
</feature>
<evidence type="ECO:0000313" key="11">
    <source>
        <dbReference type="EMBL" id="SZX77744.1"/>
    </source>
</evidence>
<dbReference type="EMBL" id="FNXT01001293">
    <property type="protein sequence ID" value="SZX77744.1"/>
    <property type="molecule type" value="Genomic_DNA"/>
</dbReference>
<keyword evidence="5" id="KW-0406">Ion transport</keyword>
<evidence type="ECO:0000313" key="12">
    <source>
        <dbReference type="Proteomes" id="UP000256970"/>
    </source>
</evidence>
<evidence type="ECO:0000256" key="1">
    <source>
        <dbReference type="ARBA" id="ARBA00004141"/>
    </source>
</evidence>
<feature type="transmembrane region" description="Helical" evidence="9">
    <location>
        <begin position="1002"/>
        <end position="1027"/>
    </location>
</feature>